<comment type="caution">
    <text evidence="1">The sequence shown here is derived from an EMBL/GenBank/DDBJ whole genome shotgun (WGS) entry which is preliminary data.</text>
</comment>
<reference evidence="1" key="1">
    <citation type="submission" date="2018-11" db="EMBL/GenBank/DDBJ databases">
        <title>The sequence and de novo assembly of Larimichthys crocea genome using PacBio and Hi-C technologies.</title>
        <authorList>
            <person name="Xu P."/>
            <person name="Chen B."/>
            <person name="Zhou Z."/>
            <person name="Ke Q."/>
            <person name="Wu Y."/>
            <person name="Bai H."/>
            <person name="Pu F."/>
        </authorList>
    </citation>
    <scope>NUCLEOTIDE SEQUENCE</scope>
    <source>
        <tissue evidence="1">Muscle</tissue>
    </source>
</reference>
<dbReference type="Proteomes" id="UP000793456">
    <property type="component" value="Chromosome VIII"/>
</dbReference>
<keyword evidence="2" id="KW-1185">Reference proteome</keyword>
<gene>
    <name evidence="1" type="ORF">E3U43_013850</name>
</gene>
<evidence type="ECO:0000313" key="1">
    <source>
        <dbReference type="EMBL" id="TMS16557.1"/>
    </source>
</evidence>
<proteinExistence type="predicted"/>
<name>A0ACD3RB58_LARCR</name>
<sequence length="170" mass="18719">MSADTQQNMCADGVLSRGAFGSTTQGNFTSLCPNGTEWVWEGLGECAQDARDMASIYLGLLSILCFMASSLPQYYSSCKTGNMDSALSIWFLLMWLGGDSCNLLGSFLADQLPLQTYTAVYYVLADLLMLSMYFYYKIKNKMNESRRVLHVLGVACVVGFTTSFRPPPLG</sequence>
<protein>
    <submittedName>
        <fullName evidence="1">Uncharacterized protein</fullName>
    </submittedName>
</protein>
<evidence type="ECO:0000313" key="2">
    <source>
        <dbReference type="Proteomes" id="UP000793456"/>
    </source>
</evidence>
<accession>A0ACD3RB58</accession>
<organism evidence="1 2">
    <name type="scientific">Larimichthys crocea</name>
    <name type="common">Large yellow croaker</name>
    <name type="synonym">Pseudosciaena crocea</name>
    <dbReference type="NCBI Taxonomy" id="215358"/>
    <lineage>
        <taxon>Eukaryota</taxon>
        <taxon>Metazoa</taxon>
        <taxon>Chordata</taxon>
        <taxon>Craniata</taxon>
        <taxon>Vertebrata</taxon>
        <taxon>Euteleostomi</taxon>
        <taxon>Actinopterygii</taxon>
        <taxon>Neopterygii</taxon>
        <taxon>Teleostei</taxon>
        <taxon>Neoteleostei</taxon>
        <taxon>Acanthomorphata</taxon>
        <taxon>Eupercaria</taxon>
        <taxon>Sciaenidae</taxon>
        <taxon>Larimichthys</taxon>
    </lineage>
</organism>
<dbReference type="EMBL" id="CM011681">
    <property type="protein sequence ID" value="TMS16557.1"/>
    <property type="molecule type" value="Genomic_DNA"/>
</dbReference>